<dbReference type="EMBL" id="FNJL01000020">
    <property type="protein sequence ID" value="SDP66605.1"/>
    <property type="molecule type" value="Genomic_DNA"/>
</dbReference>
<name>A0A1H0UKL8_9BURK</name>
<evidence type="ECO:0000313" key="2">
    <source>
        <dbReference type="Proteomes" id="UP000199317"/>
    </source>
</evidence>
<organism evidence="1 2">
    <name type="scientific">Paracidovorax cattleyae</name>
    <dbReference type="NCBI Taxonomy" id="80868"/>
    <lineage>
        <taxon>Bacteria</taxon>
        <taxon>Pseudomonadati</taxon>
        <taxon>Pseudomonadota</taxon>
        <taxon>Betaproteobacteria</taxon>
        <taxon>Burkholderiales</taxon>
        <taxon>Comamonadaceae</taxon>
        <taxon>Paracidovorax</taxon>
    </lineage>
</organism>
<evidence type="ECO:0000313" key="1">
    <source>
        <dbReference type="EMBL" id="SDP66605.1"/>
    </source>
</evidence>
<proteinExistence type="predicted"/>
<dbReference type="AlphaFoldDB" id="A0A1H0UKL8"/>
<dbReference type="RefSeq" id="WP_092836131.1">
    <property type="nucleotide sequence ID" value="NZ_CP028290.1"/>
</dbReference>
<accession>A0A1H0UKL8</accession>
<protein>
    <submittedName>
        <fullName evidence="1">Uncharacterized protein</fullName>
    </submittedName>
</protein>
<gene>
    <name evidence="1" type="ORF">SAMN04489708_12064</name>
</gene>
<sequence length="188" mass="20905">MATHPAPLPSSLQTFGDISRWLRESVADEDSLQFREAVTALSTRVEAAVQIRRARQVDPQAVLECAGQLLNEARAHQLFLSGLGSAWHALYEFGAYESALRQLIRSTAAWQEALQRRSRNEAQRFHAFEGDAWRALGEAVLAIDLYQQGGVGPSEIQDMLASSPMSPPAHGWWSRLAIWLGRRRGAAR</sequence>
<dbReference type="Proteomes" id="UP000199317">
    <property type="component" value="Unassembled WGS sequence"/>
</dbReference>
<dbReference type="OrthoDB" id="8808478at2"/>
<reference evidence="2" key="1">
    <citation type="submission" date="2016-10" db="EMBL/GenBank/DDBJ databases">
        <authorList>
            <person name="Varghese N."/>
            <person name="Submissions S."/>
        </authorList>
    </citation>
    <scope>NUCLEOTIDE SEQUENCE [LARGE SCALE GENOMIC DNA]</scope>
    <source>
        <strain evidence="2">DSM 17101</strain>
    </source>
</reference>
<keyword evidence="2" id="KW-1185">Reference proteome</keyword>